<evidence type="ECO:0000313" key="3">
    <source>
        <dbReference type="EMBL" id="SVA10035.1"/>
    </source>
</evidence>
<evidence type="ECO:0000259" key="2">
    <source>
        <dbReference type="SMART" id="SM00829"/>
    </source>
</evidence>
<organism evidence="3">
    <name type="scientific">marine metagenome</name>
    <dbReference type="NCBI Taxonomy" id="408172"/>
    <lineage>
        <taxon>unclassified sequences</taxon>
        <taxon>metagenomes</taxon>
        <taxon>ecological metagenomes</taxon>
    </lineage>
</organism>
<dbReference type="Gene3D" id="3.40.50.720">
    <property type="entry name" value="NAD(P)-binding Rossmann-like Domain"/>
    <property type="match status" value="1"/>
</dbReference>
<dbReference type="InterPro" id="IPR013149">
    <property type="entry name" value="ADH-like_C"/>
</dbReference>
<dbReference type="Pfam" id="PF08240">
    <property type="entry name" value="ADH_N"/>
    <property type="match status" value="1"/>
</dbReference>
<dbReference type="SMART" id="SM00829">
    <property type="entry name" value="PKS_ER"/>
    <property type="match status" value="1"/>
</dbReference>
<protein>
    <recommendedName>
        <fullName evidence="2">Enoyl reductase (ER) domain-containing protein</fullName>
    </recommendedName>
</protein>
<dbReference type="Pfam" id="PF00107">
    <property type="entry name" value="ADH_zinc_N"/>
    <property type="match status" value="1"/>
</dbReference>
<evidence type="ECO:0000256" key="1">
    <source>
        <dbReference type="ARBA" id="ARBA00022857"/>
    </source>
</evidence>
<dbReference type="SUPFAM" id="SSF51735">
    <property type="entry name" value="NAD(P)-binding Rossmann-fold domains"/>
    <property type="match status" value="1"/>
</dbReference>
<dbReference type="PANTHER" id="PTHR44154">
    <property type="entry name" value="QUINONE OXIDOREDUCTASE"/>
    <property type="match status" value="1"/>
</dbReference>
<dbReference type="InterPro" id="IPR011032">
    <property type="entry name" value="GroES-like_sf"/>
</dbReference>
<dbReference type="SUPFAM" id="SSF50129">
    <property type="entry name" value="GroES-like"/>
    <property type="match status" value="1"/>
</dbReference>
<name>A0A381T1D0_9ZZZZ</name>
<reference evidence="3" key="1">
    <citation type="submission" date="2018-05" db="EMBL/GenBank/DDBJ databases">
        <authorList>
            <person name="Lanie J.A."/>
            <person name="Ng W.-L."/>
            <person name="Kazmierczak K.M."/>
            <person name="Andrzejewski T.M."/>
            <person name="Davidsen T.M."/>
            <person name="Wayne K.J."/>
            <person name="Tettelin H."/>
            <person name="Glass J.I."/>
            <person name="Rusch D."/>
            <person name="Podicherti R."/>
            <person name="Tsui H.-C.T."/>
            <person name="Winkler M.E."/>
        </authorList>
    </citation>
    <scope>NUCLEOTIDE SEQUENCE</scope>
</reference>
<proteinExistence type="predicted"/>
<accession>A0A381T1D0</accession>
<dbReference type="InterPro" id="IPR051603">
    <property type="entry name" value="Zinc-ADH_QOR/CCCR"/>
</dbReference>
<dbReference type="GO" id="GO:0016491">
    <property type="term" value="F:oxidoreductase activity"/>
    <property type="evidence" value="ECO:0007669"/>
    <property type="project" value="InterPro"/>
</dbReference>
<dbReference type="InterPro" id="IPR036291">
    <property type="entry name" value="NAD(P)-bd_dom_sf"/>
</dbReference>
<dbReference type="AlphaFoldDB" id="A0A381T1D0"/>
<feature type="domain" description="Enoyl reductase (ER)" evidence="2">
    <location>
        <begin position="10"/>
        <end position="322"/>
    </location>
</feature>
<keyword evidence="1" id="KW-0521">NADP</keyword>
<dbReference type="Gene3D" id="3.90.180.10">
    <property type="entry name" value="Medium-chain alcohol dehydrogenases, catalytic domain"/>
    <property type="match status" value="1"/>
</dbReference>
<dbReference type="PANTHER" id="PTHR44154:SF1">
    <property type="entry name" value="QUINONE OXIDOREDUCTASE"/>
    <property type="match status" value="1"/>
</dbReference>
<dbReference type="EMBL" id="UINC01003883">
    <property type="protein sequence ID" value="SVA10035.1"/>
    <property type="molecule type" value="Genomic_DNA"/>
</dbReference>
<dbReference type="InterPro" id="IPR020843">
    <property type="entry name" value="ER"/>
</dbReference>
<sequence length="325" mass="34483">MKALLLSKPGPVSSLCIGEIPTPEPGHNEIRVKVHAVSLNPVDYKLAGRGNNNWAYPHVLGLDVAGSVDAIGSDVVQWRIGDRVFYHGDLTKPGGYAEYAITTAHTTAKIPDNVSFTEAAAIPCAGLTAYEAVVRRLHVQPEHTVWMQGGAGGVGGFAVQISKNIGATVITTASERNHEFVKSLGADHAIDYHTEHVVNTIMSITNGRGVDRVLGAVDVNTANEGVEVLKFRGGIACVAGMPTITDTTFAGAKSIHNIAYGGAHTSTNRSAQFDLANMASEMIALVSDKKIDPMIEQTITMEEIPEGLAQLEGRHVKGKIVAVYV</sequence>
<gene>
    <name evidence="3" type="ORF">METZ01_LOCUS62889</name>
</gene>
<dbReference type="InterPro" id="IPR013154">
    <property type="entry name" value="ADH-like_N"/>
</dbReference>
<dbReference type="CDD" id="cd08271">
    <property type="entry name" value="MDR5"/>
    <property type="match status" value="1"/>
</dbReference>